<evidence type="ECO:0000313" key="2">
    <source>
        <dbReference type="EMBL" id="EOY14209.1"/>
    </source>
</evidence>
<dbReference type="HOGENOM" id="CLU_2175656_0_0_1"/>
<protein>
    <submittedName>
        <fullName evidence="2">Uncharacterized protein</fullName>
    </submittedName>
</protein>
<accession>A0A061FIC8</accession>
<feature type="compositionally biased region" description="Polar residues" evidence="1">
    <location>
        <begin position="15"/>
        <end position="24"/>
    </location>
</feature>
<evidence type="ECO:0000313" key="3">
    <source>
        <dbReference type="Proteomes" id="UP000026915"/>
    </source>
</evidence>
<dbReference type="AlphaFoldDB" id="A0A061FIC8"/>
<sequence length="110" mass="12289">MKKVRGSYKEASYAPSINDNRNETSSGILRQNLALFTKPSYALVLKGAFKKGGASNEERGDYLQCLEKHGKHALVEEKCCGTYFFESMKKPVVILGHSPTSKYLKVDNLK</sequence>
<dbReference type="EMBL" id="CM001885">
    <property type="protein sequence ID" value="EOY14209.1"/>
    <property type="molecule type" value="Genomic_DNA"/>
</dbReference>
<organism evidence="2 3">
    <name type="scientific">Theobroma cacao</name>
    <name type="common">Cacao</name>
    <name type="synonym">Cocoa</name>
    <dbReference type="NCBI Taxonomy" id="3641"/>
    <lineage>
        <taxon>Eukaryota</taxon>
        <taxon>Viridiplantae</taxon>
        <taxon>Streptophyta</taxon>
        <taxon>Embryophyta</taxon>
        <taxon>Tracheophyta</taxon>
        <taxon>Spermatophyta</taxon>
        <taxon>Magnoliopsida</taxon>
        <taxon>eudicotyledons</taxon>
        <taxon>Gunneridae</taxon>
        <taxon>Pentapetalae</taxon>
        <taxon>rosids</taxon>
        <taxon>malvids</taxon>
        <taxon>Malvales</taxon>
        <taxon>Malvaceae</taxon>
        <taxon>Byttnerioideae</taxon>
        <taxon>Theobroma</taxon>
    </lineage>
</organism>
<dbReference type="Gramene" id="EOY14209">
    <property type="protein sequence ID" value="EOY14209"/>
    <property type="gene ID" value="TCM_033495"/>
</dbReference>
<evidence type="ECO:0000256" key="1">
    <source>
        <dbReference type="SAM" id="MobiDB-lite"/>
    </source>
</evidence>
<reference evidence="2 3" key="1">
    <citation type="journal article" date="2013" name="Genome Biol.">
        <title>The genome sequence of the most widely cultivated cacao type and its use to identify candidate genes regulating pod color.</title>
        <authorList>
            <person name="Motamayor J.C."/>
            <person name="Mockaitis K."/>
            <person name="Schmutz J."/>
            <person name="Haiminen N."/>
            <person name="Iii D.L."/>
            <person name="Cornejo O."/>
            <person name="Findley S.D."/>
            <person name="Zheng P."/>
            <person name="Utro F."/>
            <person name="Royaert S."/>
            <person name="Saski C."/>
            <person name="Jenkins J."/>
            <person name="Podicheti R."/>
            <person name="Zhao M."/>
            <person name="Scheffler B.E."/>
            <person name="Stack J.C."/>
            <person name="Feltus F.A."/>
            <person name="Mustiga G.M."/>
            <person name="Amores F."/>
            <person name="Phillips W."/>
            <person name="Marelli J.P."/>
            <person name="May G.D."/>
            <person name="Shapiro H."/>
            <person name="Ma J."/>
            <person name="Bustamante C.D."/>
            <person name="Schnell R.J."/>
            <person name="Main D."/>
            <person name="Gilbert D."/>
            <person name="Parida L."/>
            <person name="Kuhn D.N."/>
        </authorList>
    </citation>
    <scope>NUCLEOTIDE SEQUENCE [LARGE SCALE GENOMIC DNA]</scope>
    <source>
        <strain evidence="3">cv. Matina 1-6</strain>
    </source>
</reference>
<dbReference type="InParanoid" id="A0A061FIC8"/>
<proteinExistence type="predicted"/>
<dbReference type="Proteomes" id="UP000026915">
    <property type="component" value="Chromosome 7"/>
</dbReference>
<gene>
    <name evidence="2" type="ORF">TCM_033495</name>
</gene>
<keyword evidence="3" id="KW-1185">Reference proteome</keyword>
<feature type="region of interest" description="Disordered" evidence="1">
    <location>
        <begin position="1"/>
        <end position="24"/>
    </location>
</feature>
<name>A0A061FIC8_THECC</name>